<sequence>MKHPTDSILITEIGETMANKKAPPKKKRLLQTLLLILVPLILSITIIYIVLSLLGLEPISKTKNFMNNVPVLESLVVTDQEAAFAEREADYQSQIENYQTEIDRLSQELSGKDAEIADLNAQIEQLNAEIDQYLNNLDDRATREERIQALTETYATMEAISAANILMNTDQDIVLAVLQELSPEQRSAILSAMPAEDAGRYTNLLAN</sequence>
<comment type="caution">
    <text evidence="3">The sequence shown here is derived from an EMBL/GenBank/DDBJ whole genome shotgun (WGS) entry which is preliminary data.</text>
</comment>
<accession>A0A2V3WFL8</accession>
<keyword evidence="1" id="KW-0175">Coiled coil</keyword>
<keyword evidence="4" id="KW-1185">Reference proteome</keyword>
<evidence type="ECO:0000313" key="3">
    <source>
        <dbReference type="EMBL" id="PXW92529.1"/>
    </source>
</evidence>
<keyword evidence="2" id="KW-0472">Membrane</keyword>
<protein>
    <submittedName>
        <fullName evidence="3">Flagellar motility protein MotE (MotC chaperone)</fullName>
    </submittedName>
</protein>
<keyword evidence="3" id="KW-0282">Flagellum</keyword>
<dbReference type="Proteomes" id="UP000247922">
    <property type="component" value="Unassembled WGS sequence"/>
</dbReference>
<feature type="coiled-coil region" evidence="1">
    <location>
        <begin position="88"/>
        <end position="143"/>
    </location>
</feature>
<proteinExistence type="predicted"/>
<evidence type="ECO:0000256" key="2">
    <source>
        <dbReference type="SAM" id="Phobius"/>
    </source>
</evidence>
<evidence type="ECO:0000256" key="1">
    <source>
        <dbReference type="SAM" id="Coils"/>
    </source>
</evidence>
<organism evidence="3 4">
    <name type="scientific">Streptohalobacillus salinus</name>
    <dbReference type="NCBI Taxonomy" id="621096"/>
    <lineage>
        <taxon>Bacteria</taxon>
        <taxon>Bacillati</taxon>
        <taxon>Bacillota</taxon>
        <taxon>Bacilli</taxon>
        <taxon>Bacillales</taxon>
        <taxon>Bacillaceae</taxon>
        <taxon>Streptohalobacillus</taxon>
    </lineage>
</organism>
<feature type="transmembrane region" description="Helical" evidence="2">
    <location>
        <begin position="33"/>
        <end position="56"/>
    </location>
</feature>
<dbReference type="Gene3D" id="1.20.1170.10">
    <property type="match status" value="1"/>
</dbReference>
<keyword evidence="3" id="KW-0966">Cell projection</keyword>
<dbReference type="EMBL" id="QJJR01000002">
    <property type="protein sequence ID" value="PXW92529.1"/>
    <property type="molecule type" value="Genomic_DNA"/>
</dbReference>
<dbReference type="SUPFAM" id="SSF58100">
    <property type="entry name" value="Bacterial hemolysins"/>
    <property type="match status" value="1"/>
</dbReference>
<keyword evidence="2" id="KW-0812">Transmembrane</keyword>
<name>A0A2V3WFL8_9BACI</name>
<evidence type="ECO:0000313" key="4">
    <source>
        <dbReference type="Proteomes" id="UP000247922"/>
    </source>
</evidence>
<keyword evidence="2" id="KW-1133">Transmembrane helix</keyword>
<reference evidence="3 4" key="1">
    <citation type="submission" date="2018-05" db="EMBL/GenBank/DDBJ databases">
        <title>Genomic Encyclopedia of Type Strains, Phase IV (KMG-IV): sequencing the most valuable type-strain genomes for metagenomic binning, comparative biology and taxonomic classification.</title>
        <authorList>
            <person name="Goeker M."/>
        </authorList>
    </citation>
    <scope>NUCLEOTIDE SEQUENCE [LARGE SCALE GENOMIC DNA]</scope>
    <source>
        <strain evidence="3 4">DSM 22440</strain>
    </source>
</reference>
<dbReference type="AlphaFoldDB" id="A0A2V3WFL8"/>
<keyword evidence="3" id="KW-0969">Cilium</keyword>
<gene>
    <name evidence="3" type="ORF">DES38_102110</name>
</gene>